<comment type="subcellular location">
    <subcellularLocation>
        <location evidence="1">Cell outer membrane</location>
        <topology evidence="1">Multi-pass membrane protein</topology>
    </subcellularLocation>
</comment>
<keyword evidence="1" id="KW-1134">Transmembrane beta strand</keyword>
<sequence length="740" mass="82642">MKKIIKLMNQKKSSYTCFSRNVLVISFMLFLGLIPFNSYAQESIIVKGNIKDSDSGEALIGVAIVVEGTTTGTITDVEGNYSIAAPQDGVLLFSYLGYTSKSIEINRQSIINVTLTSDLAELGEIVVVGFGTQKKINVTGSVATASSKDLEERPVANAVQALQGVIPGLNISTSGNGGELNAKKTIDVRGTGTIGDGSSGSPLVLIDGMEGDINTLNPQDIESISVLKDAAASSIYGSRAPFGVILVTTKSGEKGKTVINYNNNFRFNTPILLPDMQDSWEFVNFYDDANFNVSNSHLYSESYKELVHDYYTGKLDPTDVAYEGGGGKWNYDYTYANVDWLKEYYKTWSPSQEHNMSISGGKGGITYYVSSNYMTQDGFMRYGTENFDRYSINGKISAQLSDYVKVDYSSRFIRSEYERPTAMNDSFYDHILRRARPTRAIKDPNGYYMSDINYIQTMSEGGRHKEQNDKLTQQVRATFTPIKDLNIIGEMNVTTGDDWTHWDQNRVFSHYANNPESTYKALTSPGNDQVHEYAYKSTFINPNVFGNYKKTMGDHTLGGTLGFQSEQMKYRKMSAQRTDMITNDLPILNLTTNDDNMSIMGQYEEWSTVGFFGRLNYDYYGKYLAEFNLRYDGTSRFRAEKRWVWTPSVSLGWNIARENFWEPISGTINTFKLRGSYGVLANQNTTNWYPTYQTIPTGSSNGNWLINGAKPNTASVPSLISTFLTWESVKTTNIGVDVGA</sequence>
<dbReference type="FunFam" id="2.170.130.10:FF:000024">
    <property type="entry name" value="Outer membrane protein"/>
    <property type="match status" value="1"/>
</dbReference>
<feature type="domain" description="TonB-dependent receptor plug" evidence="2">
    <location>
        <begin position="135"/>
        <end position="244"/>
    </location>
</feature>
<dbReference type="Gene3D" id="2.60.40.1120">
    <property type="entry name" value="Carboxypeptidase-like, regulatory domain"/>
    <property type="match status" value="1"/>
</dbReference>
<dbReference type="Gene3D" id="2.170.130.10">
    <property type="entry name" value="TonB-dependent receptor, plug domain"/>
    <property type="match status" value="1"/>
</dbReference>
<name>W7Y445_9BACT</name>
<dbReference type="Pfam" id="PF13715">
    <property type="entry name" value="CarbopepD_reg_2"/>
    <property type="match status" value="1"/>
</dbReference>
<dbReference type="EMBL" id="BAMD01000014">
    <property type="protein sequence ID" value="GAF02837.1"/>
    <property type="molecule type" value="Genomic_DNA"/>
</dbReference>
<dbReference type="InterPro" id="IPR023996">
    <property type="entry name" value="TonB-dep_OMP_SusC/RagA"/>
</dbReference>
<dbReference type="InterPro" id="IPR037066">
    <property type="entry name" value="Plug_dom_sf"/>
</dbReference>
<dbReference type="InterPro" id="IPR039426">
    <property type="entry name" value="TonB-dep_rcpt-like"/>
</dbReference>
<dbReference type="AlphaFoldDB" id="W7Y445"/>
<dbReference type="Pfam" id="PF07715">
    <property type="entry name" value="Plug"/>
    <property type="match status" value="1"/>
</dbReference>
<dbReference type="NCBIfam" id="TIGR04056">
    <property type="entry name" value="OMP_RagA_SusC"/>
    <property type="match status" value="1"/>
</dbReference>
<gene>
    <name evidence="3" type="ORF">JCM21142_41482</name>
</gene>
<keyword evidence="1" id="KW-0998">Cell outer membrane</keyword>
<evidence type="ECO:0000259" key="2">
    <source>
        <dbReference type="Pfam" id="PF07715"/>
    </source>
</evidence>
<dbReference type="InterPro" id="IPR012910">
    <property type="entry name" value="Plug_dom"/>
</dbReference>
<comment type="similarity">
    <text evidence="1">Belongs to the TonB-dependent receptor family.</text>
</comment>
<dbReference type="NCBIfam" id="TIGR04057">
    <property type="entry name" value="SusC_RagA_signa"/>
    <property type="match status" value="1"/>
</dbReference>
<evidence type="ECO:0000313" key="3">
    <source>
        <dbReference type="EMBL" id="GAF02837.1"/>
    </source>
</evidence>
<dbReference type="RefSeq" id="WP_200871283.1">
    <property type="nucleotide sequence ID" value="NZ_BAMD01000014.1"/>
</dbReference>
<organism evidence="3 4">
    <name type="scientific">Saccharicrinis fermentans DSM 9555 = JCM 21142</name>
    <dbReference type="NCBI Taxonomy" id="869213"/>
    <lineage>
        <taxon>Bacteria</taxon>
        <taxon>Pseudomonadati</taxon>
        <taxon>Bacteroidota</taxon>
        <taxon>Bacteroidia</taxon>
        <taxon>Marinilabiliales</taxon>
        <taxon>Marinilabiliaceae</taxon>
        <taxon>Saccharicrinis</taxon>
    </lineage>
</organism>
<dbReference type="SUPFAM" id="SSF49464">
    <property type="entry name" value="Carboxypeptidase regulatory domain-like"/>
    <property type="match status" value="1"/>
</dbReference>
<dbReference type="InterPro" id="IPR008969">
    <property type="entry name" value="CarboxyPept-like_regulatory"/>
</dbReference>
<reference evidence="3 4" key="1">
    <citation type="journal article" date="2014" name="Genome Announc.">
        <title>Draft Genome Sequence of Cytophaga fermentans JCM 21142T, a Facultative Anaerobe Isolated from Marine Mud.</title>
        <authorList>
            <person name="Starns D."/>
            <person name="Oshima K."/>
            <person name="Suda W."/>
            <person name="Iino T."/>
            <person name="Yuki M."/>
            <person name="Inoue J."/>
            <person name="Kitamura K."/>
            <person name="Iida T."/>
            <person name="Darby A."/>
            <person name="Hattori M."/>
            <person name="Ohkuma M."/>
        </authorList>
    </citation>
    <scope>NUCLEOTIDE SEQUENCE [LARGE SCALE GENOMIC DNA]</scope>
    <source>
        <strain evidence="3 4">JCM 21142</strain>
    </source>
</reference>
<dbReference type="InterPro" id="IPR023997">
    <property type="entry name" value="TonB-dep_OMP_SusC/RagA_CS"/>
</dbReference>
<proteinExistence type="inferred from homology"/>
<protein>
    <submittedName>
        <fullName evidence="3">Enterobactin outer-membrane receptor</fullName>
    </submittedName>
</protein>
<dbReference type="SUPFAM" id="SSF56935">
    <property type="entry name" value="Porins"/>
    <property type="match status" value="1"/>
</dbReference>
<keyword evidence="1" id="KW-0472">Membrane</keyword>
<dbReference type="eggNOG" id="COG1629">
    <property type="taxonomic scope" value="Bacteria"/>
</dbReference>
<evidence type="ECO:0000256" key="1">
    <source>
        <dbReference type="PROSITE-ProRule" id="PRU01360"/>
    </source>
</evidence>
<keyword evidence="1" id="KW-0813">Transport</keyword>
<dbReference type="Proteomes" id="UP000019402">
    <property type="component" value="Unassembled WGS sequence"/>
</dbReference>
<dbReference type="PROSITE" id="PS52016">
    <property type="entry name" value="TONB_DEPENDENT_REC_3"/>
    <property type="match status" value="1"/>
</dbReference>
<accession>W7Y445</accession>
<evidence type="ECO:0000313" key="4">
    <source>
        <dbReference type="Proteomes" id="UP000019402"/>
    </source>
</evidence>
<keyword evidence="3" id="KW-0675">Receptor</keyword>
<dbReference type="STRING" id="869213.GCA_000517085_04270"/>
<comment type="caution">
    <text evidence="3">The sequence shown here is derived from an EMBL/GenBank/DDBJ whole genome shotgun (WGS) entry which is preliminary data.</text>
</comment>
<keyword evidence="4" id="KW-1185">Reference proteome</keyword>
<keyword evidence="1" id="KW-0812">Transmembrane</keyword>
<dbReference type="GO" id="GO:0009279">
    <property type="term" value="C:cell outer membrane"/>
    <property type="evidence" value="ECO:0007669"/>
    <property type="project" value="UniProtKB-SubCell"/>
</dbReference>